<gene>
    <name evidence="1" type="ORF">MEDL_49821</name>
</gene>
<proteinExistence type="predicted"/>
<dbReference type="OrthoDB" id="8060926at2759"/>
<sequence length="223" mass="25087">MLDVVQPHLKPGQTFVLAGCLDTGKCYGVSFTSDAFEIEQLRSNHEETLIWLHVNKSQYSNILVFSPDTDVYFIGLSLISGPLSSKNILVQKNMIAERAQYLNLNDLAHSLTRDPDVTGVSNLAKCIQVLYICSGCDYVSFFVGFGKAFFFSTFFQYAQFISGLQPKSVGMLCDTSPNSKDDGFLAFLRLIGSLYFKKHITEFLPEFVTLVTYLKMFFINVQN</sequence>
<dbReference type="EMBL" id="CAJPWZ010002387">
    <property type="protein sequence ID" value="CAG2237373.1"/>
    <property type="molecule type" value="Genomic_DNA"/>
</dbReference>
<keyword evidence="2" id="KW-1185">Reference proteome</keyword>
<comment type="caution">
    <text evidence="1">The sequence shown here is derived from an EMBL/GenBank/DDBJ whole genome shotgun (WGS) entry which is preliminary data.</text>
</comment>
<protein>
    <submittedName>
        <fullName evidence="1">Uncharacterized protein</fullName>
    </submittedName>
</protein>
<accession>A0A8S3TUM9</accession>
<reference evidence="1" key="1">
    <citation type="submission" date="2021-03" db="EMBL/GenBank/DDBJ databases">
        <authorList>
            <person name="Bekaert M."/>
        </authorList>
    </citation>
    <scope>NUCLEOTIDE SEQUENCE</scope>
</reference>
<dbReference type="Proteomes" id="UP000683360">
    <property type="component" value="Unassembled WGS sequence"/>
</dbReference>
<name>A0A8S3TUM9_MYTED</name>
<dbReference type="AlphaFoldDB" id="A0A8S3TUM9"/>
<evidence type="ECO:0000313" key="2">
    <source>
        <dbReference type="Proteomes" id="UP000683360"/>
    </source>
</evidence>
<evidence type="ECO:0000313" key="1">
    <source>
        <dbReference type="EMBL" id="CAG2237373.1"/>
    </source>
</evidence>
<organism evidence="1 2">
    <name type="scientific">Mytilus edulis</name>
    <name type="common">Blue mussel</name>
    <dbReference type="NCBI Taxonomy" id="6550"/>
    <lineage>
        <taxon>Eukaryota</taxon>
        <taxon>Metazoa</taxon>
        <taxon>Spiralia</taxon>
        <taxon>Lophotrochozoa</taxon>
        <taxon>Mollusca</taxon>
        <taxon>Bivalvia</taxon>
        <taxon>Autobranchia</taxon>
        <taxon>Pteriomorphia</taxon>
        <taxon>Mytilida</taxon>
        <taxon>Mytiloidea</taxon>
        <taxon>Mytilidae</taxon>
        <taxon>Mytilinae</taxon>
        <taxon>Mytilus</taxon>
    </lineage>
</organism>